<protein>
    <submittedName>
        <fullName evidence="1">Uncharacterized protein</fullName>
    </submittedName>
</protein>
<name>A0A2A2SB11_9SPHN</name>
<dbReference type="EMBL" id="NSLI01000007">
    <property type="protein sequence ID" value="PAX06403.1"/>
    <property type="molecule type" value="Genomic_DNA"/>
</dbReference>
<accession>A0A2A2SB11</accession>
<dbReference type="AlphaFoldDB" id="A0A2A2SB11"/>
<dbReference type="SUPFAM" id="SSF51120">
    <property type="entry name" value="beta-Roll"/>
    <property type="match status" value="1"/>
</dbReference>
<evidence type="ECO:0000313" key="2">
    <source>
        <dbReference type="Proteomes" id="UP000218151"/>
    </source>
</evidence>
<dbReference type="Proteomes" id="UP000218151">
    <property type="component" value="Unassembled WGS sequence"/>
</dbReference>
<sequence length="114" mass="12106">MSGGAGADVFMFDIDGDTGRDRIVDFGTGDVLVTTELLFDANGDGVVDFGRDRVLNLPNQGTVAITGDNGGRVQRLEYDGFVDEGGIRYFVYSKVGSAAGVPTLTESRFFDLLG</sequence>
<comment type="caution">
    <text evidence="1">The sequence shown here is derived from an EMBL/GenBank/DDBJ whole genome shotgun (WGS) entry which is preliminary data.</text>
</comment>
<evidence type="ECO:0000313" key="1">
    <source>
        <dbReference type="EMBL" id="PAX06403.1"/>
    </source>
</evidence>
<reference evidence="2" key="1">
    <citation type="submission" date="2017-09" db="EMBL/GenBank/DDBJ databases">
        <authorList>
            <person name="Feng G."/>
            <person name="Zhu H."/>
        </authorList>
    </citation>
    <scope>NUCLEOTIDE SEQUENCE [LARGE SCALE GENOMIC DNA]</scope>
    <source>
        <strain evidence="2">1PNM-20</strain>
    </source>
</reference>
<proteinExistence type="predicted"/>
<gene>
    <name evidence="1" type="ORF">CKY28_17555</name>
</gene>
<keyword evidence="2" id="KW-1185">Reference proteome</keyword>
<dbReference type="InterPro" id="IPR011049">
    <property type="entry name" value="Serralysin-like_metalloprot_C"/>
</dbReference>
<organism evidence="1 2">
    <name type="scientific">Sphingomonas lenta</name>
    <dbReference type="NCBI Taxonomy" id="1141887"/>
    <lineage>
        <taxon>Bacteria</taxon>
        <taxon>Pseudomonadati</taxon>
        <taxon>Pseudomonadota</taxon>
        <taxon>Alphaproteobacteria</taxon>
        <taxon>Sphingomonadales</taxon>
        <taxon>Sphingomonadaceae</taxon>
        <taxon>Sphingomonas</taxon>
    </lineage>
</organism>
<dbReference type="Gene3D" id="2.150.10.10">
    <property type="entry name" value="Serralysin-like metalloprotease, C-terminal"/>
    <property type="match status" value="1"/>
</dbReference>